<dbReference type="EMBL" id="PPEA01000536">
    <property type="protein sequence ID" value="PQM46162.1"/>
    <property type="molecule type" value="Genomic_DNA"/>
</dbReference>
<organism evidence="1 2">
    <name type="scientific">Mycobacterium talmoniae</name>
    <dbReference type="NCBI Taxonomy" id="1858794"/>
    <lineage>
        <taxon>Bacteria</taxon>
        <taxon>Bacillati</taxon>
        <taxon>Actinomycetota</taxon>
        <taxon>Actinomycetes</taxon>
        <taxon>Mycobacteriales</taxon>
        <taxon>Mycobacteriaceae</taxon>
        <taxon>Mycobacterium</taxon>
    </lineage>
</organism>
<evidence type="ECO:0000313" key="1">
    <source>
        <dbReference type="EMBL" id="PQM46162.1"/>
    </source>
</evidence>
<accession>A0A2S8BHL1</accession>
<reference evidence="1 2" key="1">
    <citation type="journal article" date="2017" name="Int. J. Syst. Evol. Microbiol.">
        <title>Mycobacterium talmoniae sp. nov., a slowly growing mycobacterium isolated from human respiratory samples.</title>
        <authorList>
            <person name="Davidson R.M."/>
            <person name="DeGroote M.A."/>
            <person name="Marola J.L."/>
            <person name="Buss S."/>
            <person name="Jones V."/>
            <person name="McNeil M.R."/>
            <person name="Freifeld A.G."/>
            <person name="Elaine Epperson L."/>
            <person name="Hasan N.A."/>
            <person name="Jackson M."/>
            <person name="Iwen P.C."/>
            <person name="Salfinger M."/>
            <person name="Strong M."/>
        </authorList>
    </citation>
    <scope>NUCLEOTIDE SEQUENCE [LARGE SCALE GENOMIC DNA]</scope>
    <source>
        <strain evidence="1 2">ATCC BAA-2683</strain>
    </source>
</reference>
<dbReference type="Proteomes" id="UP000238296">
    <property type="component" value="Unassembled WGS sequence"/>
</dbReference>
<protein>
    <submittedName>
        <fullName evidence="1">Uncharacterized protein</fullName>
    </submittedName>
</protein>
<dbReference type="AlphaFoldDB" id="A0A2S8BHL1"/>
<gene>
    <name evidence="1" type="ORF">C1Y40_03678</name>
</gene>
<proteinExistence type="predicted"/>
<name>A0A2S8BHL1_9MYCO</name>
<evidence type="ECO:0000313" key="2">
    <source>
        <dbReference type="Proteomes" id="UP000238296"/>
    </source>
</evidence>
<sequence length="131" mass="15253">MSTAREMVRIGLVLDGLGQPVDLNAVDWHVRQQNPAASPSDIQEETLEVIRSLVNDGLFHLGELSRDGRFVPWDRPLDQSLHKLSHVYVKHYEDPEKWMYYAWLELTDTGERLARTIERKDMRFPRKSGHS</sequence>
<comment type="caution">
    <text evidence="1">The sequence shown here is derived from an EMBL/GenBank/DDBJ whole genome shotgun (WGS) entry which is preliminary data.</text>
</comment>